<accession>G9P797</accession>
<keyword evidence="2" id="KW-1185">Reference proteome</keyword>
<reference evidence="1 2" key="1">
    <citation type="journal article" date="2011" name="Genome Biol.">
        <title>Comparative genome sequence analysis underscores mycoparasitism as the ancestral life style of Trichoderma.</title>
        <authorList>
            <person name="Kubicek C.P."/>
            <person name="Herrera-Estrella A."/>
            <person name="Seidl-Seiboth V."/>
            <person name="Martinez D.A."/>
            <person name="Druzhinina I.S."/>
            <person name="Thon M."/>
            <person name="Zeilinger S."/>
            <person name="Casas-Flores S."/>
            <person name="Horwitz B.A."/>
            <person name="Mukherjee P.K."/>
            <person name="Mukherjee M."/>
            <person name="Kredics L."/>
            <person name="Alcaraz L.D."/>
            <person name="Aerts A."/>
            <person name="Antal Z."/>
            <person name="Atanasova L."/>
            <person name="Cervantes-Badillo M.G."/>
            <person name="Challacombe J."/>
            <person name="Chertkov O."/>
            <person name="McCluskey K."/>
            <person name="Coulpier F."/>
            <person name="Deshpande N."/>
            <person name="von Doehren H."/>
            <person name="Ebbole D.J."/>
            <person name="Esquivel-Naranjo E.U."/>
            <person name="Fekete E."/>
            <person name="Flipphi M."/>
            <person name="Glaser F."/>
            <person name="Gomez-Rodriguez E.Y."/>
            <person name="Gruber S."/>
            <person name="Han C."/>
            <person name="Henrissat B."/>
            <person name="Hermosa R."/>
            <person name="Hernandez-Onate M."/>
            <person name="Karaffa L."/>
            <person name="Kosti I."/>
            <person name="Le Crom S."/>
            <person name="Lindquist E."/>
            <person name="Lucas S."/>
            <person name="Luebeck M."/>
            <person name="Luebeck P.S."/>
            <person name="Margeot A."/>
            <person name="Metz B."/>
            <person name="Misra M."/>
            <person name="Nevalainen H."/>
            <person name="Omann M."/>
            <person name="Packer N."/>
            <person name="Perrone G."/>
            <person name="Uresti-Rivera E.E."/>
            <person name="Salamov A."/>
            <person name="Schmoll M."/>
            <person name="Seiboth B."/>
            <person name="Shapiro H."/>
            <person name="Sukno S."/>
            <person name="Tamayo-Ramos J.A."/>
            <person name="Tisch D."/>
            <person name="Wiest A."/>
            <person name="Wilkinson H.H."/>
            <person name="Zhang M."/>
            <person name="Coutinho P.M."/>
            <person name="Kenerley C.M."/>
            <person name="Monte E."/>
            <person name="Baker S.E."/>
            <person name="Grigoriev I.V."/>
        </authorList>
    </citation>
    <scope>NUCLEOTIDE SEQUENCE [LARGE SCALE GENOMIC DNA]</scope>
    <source>
        <strain evidence="2">ATCC 20476 / IMI 206040</strain>
    </source>
</reference>
<evidence type="ECO:0000313" key="1">
    <source>
        <dbReference type="EMBL" id="EHK41546.1"/>
    </source>
</evidence>
<sequence>MDICPREGPGEKVMITLFLELSVETSTKYGVIPGSGSIRPSYCAVCLEVTYRYVTSK</sequence>
<comment type="caution">
    <text evidence="1">The sequence shown here is derived from an EMBL/GenBank/DDBJ whole genome shotgun (WGS) entry which is preliminary data.</text>
</comment>
<dbReference type="EMBL" id="ABDG02000027">
    <property type="protein sequence ID" value="EHK41546.1"/>
    <property type="molecule type" value="Genomic_DNA"/>
</dbReference>
<name>G9P797_HYPAI</name>
<dbReference type="Proteomes" id="UP000005426">
    <property type="component" value="Unassembled WGS sequence"/>
</dbReference>
<dbReference type="HOGENOM" id="CLU_2996773_0_0_1"/>
<gene>
    <name evidence="1" type="ORF">TRIATDRAFT_259379</name>
</gene>
<dbReference type="AlphaFoldDB" id="G9P797"/>
<evidence type="ECO:0000313" key="2">
    <source>
        <dbReference type="Proteomes" id="UP000005426"/>
    </source>
</evidence>
<organism evidence="1 2">
    <name type="scientific">Hypocrea atroviridis (strain ATCC 20476 / IMI 206040)</name>
    <name type="common">Trichoderma atroviride</name>
    <dbReference type="NCBI Taxonomy" id="452589"/>
    <lineage>
        <taxon>Eukaryota</taxon>
        <taxon>Fungi</taxon>
        <taxon>Dikarya</taxon>
        <taxon>Ascomycota</taxon>
        <taxon>Pezizomycotina</taxon>
        <taxon>Sordariomycetes</taxon>
        <taxon>Hypocreomycetidae</taxon>
        <taxon>Hypocreales</taxon>
        <taxon>Hypocreaceae</taxon>
        <taxon>Trichoderma</taxon>
    </lineage>
</organism>
<proteinExistence type="predicted"/>
<protein>
    <submittedName>
        <fullName evidence="1">Uncharacterized protein</fullName>
    </submittedName>
</protein>